<feature type="region of interest" description="Disordered" evidence="10">
    <location>
        <begin position="572"/>
        <end position="621"/>
    </location>
</feature>
<dbReference type="PROSITE" id="PS00329">
    <property type="entry name" value="HSP70_2"/>
    <property type="match status" value="1"/>
</dbReference>
<dbReference type="InterPro" id="IPR012725">
    <property type="entry name" value="Chaperone_DnaK"/>
</dbReference>
<keyword evidence="12" id="KW-1185">Reference proteome</keyword>
<keyword evidence="9" id="KW-0175">Coiled coil</keyword>
<dbReference type="CDD" id="cd10234">
    <property type="entry name" value="ASKHA_NBD_HSP70_DnaK-like"/>
    <property type="match status" value="1"/>
</dbReference>
<evidence type="ECO:0000256" key="8">
    <source>
        <dbReference type="RuleBase" id="RU003322"/>
    </source>
</evidence>
<comment type="similarity">
    <text evidence="1 7 8">Belongs to the heat shock protein 70 family.</text>
</comment>
<evidence type="ECO:0000256" key="10">
    <source>
        <dbReference type="SAM" id="MobiDB-lite"/>
    </source>
</evidence>
<evidence type="ECO:0000256" key="5">
    <source>
        <dbReference type="ARBA" id="ARBA00023016"/>
    </source>
</evidence>
<evidence type="ECO:0000313" key="12">
    <source>
        <dbReference type="Proteomes" id="UP001156441"/>
    </source>
</evidence>
<keyword evidence="5 7" id="KW-0346">Stress response</keyword>
<dbReference type="PRINTS" id="PR00301">
    <property type="entry name" value="HEATSHOCK70"/>
</dbReference>
<evidence type="ECO:0000313" key="11">
    <source>
        <dbReference type="EMBL" id="MCT2586043.1"/>
    </source>
</evidence>
<dbReference type="SUPFAM" id="SSF53067">
    <property type="entry name" value="Actin-like ATPase domain"/>
    <property type="match status" value="2"/>
</dbReference>
<keyword evidence="2 7" id="KW-0597">Phosphoprotein</keyword>
<evidence type="ECO:0000256" key="9">
    <source>
        <dbReference type="SAM" id="Coils"/>
    </source>
</evidence>
<dbReference type="Gene3D" id="2.60.34.10">
    <property type="entry name" value="Substrate Binding Domain Of DNAk, Chain A, domain 1"/>
    <property type="match status" value="1"/>
</dbReference>
<dbReference type="PROSITE" id="PS01036">
    <property type="entry name" value="HSP70_3"/>
    <property type="match status" value="1"/>
</dbReference>
<gene>
    <name evidence="7 11" type="primary">dnaK</name>
    <name evidence="11" type="ORF">JT362_23260</name>
</gene>
<dbReference type="NCBIfam" id="NF001413">
    <property type="entry name" value="PRK00290.1"/>
    <property type="match status" value="1"/>
</dbReference>
<dbReference type="SUPFAM" id="SSF100920">
    <property type="entry name" value="Heat shock protein 70kD (HSP70), peptide-binding domain"/>
    <property type="match status" value="1"/>
</dbReference>
<dbReference type="Proteomes" id="UP001156441">
    <property type="component" value="Unassembled WGS sequence"/>
</dbReference>
<evidence type="ECO:0000256" key="3">
    <source>
        <dbReference type="ARBA" id="ARBA00022741"/>
    </source>
</evidence>
<accession>A0ABT2JDT6</accession>
<dbReference type="Gene3D" id="3.90.640.10">
    <property type="entry name" value="Actin, Chain A, domain 4"/>
    <property type="match status" value="1"/>
</dbReference>
<dbReference type="InterPro" id="IPR018181">
    <property type="entry name" value="Heat_shock_70_CS"/>
</dbReference>
<evidence type="ECO:0000256" key="4">
    <source>
        <dbReference type="ARBA" id="ARBA00022840"/>
    </source>
</evidence>
<organism evidence="11 12">
    <name type="scientific">Actinophytocola gossypii</name>
    <dbReference type="NCBI Taxonomy" id="2812003"/>
    <lineage>
        <taxon>Bacteria</taxon>
        <taxon>Bacillati</taxon>
        <taxon>Actinomycetota</taxon>
        <taxon>Actinomycetes</taxon>
        <taxon>Pseudonocardiales</taxon>
        <taxon>Pseudonocardiaceae</taxon>
    </lineage>
</organism>
<feature type="modified residue" description="Phosphothreonine; by autocatalysis" evidence="7">
    <location>
        <position position="175"/>
    </location>
</feature>
<dbReference type="NCBIfam" id="TIGR02350">
    <property type="entry name" value="prok_dnaK"/>
    <property type="match status" value="1"/>
</dbReference>
<reference evidence="11 12" key="1">
    <citation type="submission" date="2021-02" db="EMBL/GenBank/DDBJ databases">
        <title>Actinophytocola xerophila sp. nov., isolated from soil of cotton cropping field.</title>
        <authorList>
            <person name="Huang R."/>
            <person name="Chen X."/>
            <person name="Ge X."/>
            <person name="Liu W."/>
        </authorList>
    </citation>
    <scope>NUCLEOTIDE SEQUENCE [LARGE SCALE GENOMIC DNA]</scope>
    <source>
        <strain evidence="11 12">S1-96</strain>
    </source>
</reference>
<dbReference type="InterPro" id="IPR029048">
    <property type="entry name" value="HSP70_C_sf"/>
</dbReference>
<dbReference type="RefSeq" id="WP_260193798.1">
    <property type="nucleotide sequence ID" value="NZ_JAFFZE010000016.1"/>
</dbReference>
<protein>
    <recommendedName>
        <fullName evidence="7">Chaperone protein DnaK</fullName>
    </recommendedName>
    <alternativeName>
        <fullName evidence="7">HSP70</fullName>
    </alternativeName>
    <alternativeName>
        <fullName evidence="7">Heat shock 70 kDa protein</fullName>
    </alternativeName>
    <alternativeName>
        <fullName evidence="7">Heat shock protein 70</fullName>
    </alternativeName>
</protein>
<evidence type="ECO:0000256" key="6">
    <source>
        <dbReference type="ARBA" id="ARBA00023186"/>
    </source>
</evidence>
<proteinExistence type="evidence at transcript level"/>
<name>A0ABT2JDT6_9PSEU</name>
<dbReference type="HAMAP" id="MF_00332">
    <property type="entry name" value="DnaK"/>
    <property type="match status" value="1"/>
</dbReference>
<dbReference type="InterPro" id="IPR043129">
    <property type="entry name" value="ATPase_NBD"/>
</dbReference>
<keyword evidence="4 7" id="KW-0067">ATP-binding</keyword>
<feature type="coiled-coil region" evidence="9">
    <location>
        <begin position="224"/>
        <end position="251"/>
    </location>
</feature>
<evidence type="ECO:0000256" key="2">
    <source>
        <dbReference type="ARBA" id="ARBA00022553"/>
    </source>
</evidence>
<dbReference type="PROSITE" id="PS00297">
    <property type="entry name" value="HSP70_1"/>
    <property type="match status" value="1"/>
</dbReference>
<evidence type="ECO:0000256" key="7">
    <source>
        <dbReference type="HAMAP-Rule" id="MF_00332"/>
    </source>
</evidence>
<keyword evidence="6 7" id="KW-0143">Chaperone</keyword>
<dbReference type="Gene3D" id="3.30.420.40">
    <property type="match status" value="2"/>
</dbReference>
<dbReference type="Gene3D" id="1.20.1270.10">
    <property type="match status" value="1"/>
</dbReference>
<feature type="compositionally biased region" description="Acidic residues" evidence="10">
    <location>
        <begin position="608"/>
        <end position="621"/>
    </location>
</feature>
<feature type="compositionally biased region" description="Gly residues" evidence="10">
    <location>
        <begin position="583"/>
        <end position="603"/>
    </location>
</feature>
<comment type="caution">
    <text evidence="11">The sequence shown here is derived from an EMBL/GenBank/DDBJ whole genome shotgun (WGS) entry which is preliminary data.</text>
</comment>
<comment type="function">
    <text evidence="7">Acts as a chaperone.</text>
</comment>
<keyword evidence="3 7" id="KW-0547">Nucleotide-binding</keyword>
<comment type="induction">
    <text evidence="7">By stress conditions e.g. heat shock.</text>
</comment>
<dbReference type="PANTHER" id="PTHR19375">
    <property type="entry name" value="HEAT SHOCK PROTEIN 70KDA"/>
    <property type="match status" value="1"/>
</dbReference>
<evidence type="ECO:0000256" key="1">
    <source>
        <dbReference type="ARBA" id="ARBA00007381"/>
    </source>
</evidence>
<dbReference type="EMBL" id="JAFFZE010000016">
    <property type="protein sequence ID" value="MCT2586043.1"/>
    <property type="molecule type" value="Genomic_DNA"/>
</dbReference>
<dbReference type="Pfam" id="PF00012">
    <property type="entry name" value="HSP70"/>
    <property type="match status" value="1"/>
</dbReference>
<dbReference type="InterPro" id="IPR013126">
    <property type="entry name" value="Hsp_70_fam"/>
</dbReference>
<dbReference type="InterPro" id="IPR029047">
    <property type="entry name" value="HSP70_peptide-bd_sf"/>
</dbReference>
<sequence length="621" mass="66256">MARAVGIDLGTTNSVVAVLEGGEPTVIANSEGSRTTPSVVAFAKNGEVLVGQPAKNQAVTNVDRTVRSVKRHMGTDWKTEVDGKAYSAQEISARVLMKLKRDAEAYLGDTVTDAVITVPAYFEDAQRQATKEAGQIAGLNVLRIVNEPTAAALAYGLDKGEKEQTILVFDLGGGTFDVSLLEIGEGVVEVRATSGDNHLGGDDWDQRIVDWLVDKFKQSNGIDLNKDKMALQRIREAAEKAKIELSSSNSANINLPYITVDAEKNPMFLDETLTRAEFQRITSDLLDRTRSPFNNVIKDAGIKVGDIDHVVLVGGSTRMPAVSDLVKELTGGQEPNKGVNPDEVVAIGATLQAGVLRGDVKDVLLLDVTPLSLGIETKGGVFTKLIERNTTIPTKRSEIFSTADDGQTTVGIQVFQGEREIAVHNKKLGTFDLTGIPPAPRGVPQIEVTFDIDANGIVHVNAKDLGTGKEQSMTITGGSALPKDDIDRMVKDAEAHAEEDKRRREEAEVRNQAETLVYQTEKFVKDNDEKIPGEVKDKVNAAIAEAQESLKGTDTAAIKTAMEKLATESQAMGSAMYAQTGAQPGGEGGADAPGGEQPGGQSGQGAEDVVDAEIVDEDGKK</sequence>